<reference evidence="1 2" key="1">
    <citation type="submission" date="2023-02" db="EMBL/GenBank/DDBJ databases">
        <title>LHISI_Scaffold_Assembly.</title>
        <authorList>
            <person name="Stuart O.P."/>
            <person name="Cleave R."/>
            <person name="Magrath M.J.L."/>
            <person name="Mikheyev A.S."/>
        </authorList>
    </citation>
    <scope>NUCLEOTIDE SEQUENCE [LARGE SCALE GENOMIC DNA]</scope>
    <source>
        <strain evidence="1">Daus_M_001</strain>
        <tissue evidence="1">Leg muscle</tissue>
    </source>
</reference>
<comment type="caution">
    <text evidence="1">The sequence shown here is derived from an EMBL/GenBank/DDBJ whole genome shotgun (WGS) entry which is preliminary data.</text>
</comment>
<evidence type="ECO:0000313" key="2">
    <source>
        <dbReference type="Proteomes" id="UP001159363"/>
    </source>
</evidence>
<gene>
    <name evidence="1" type="ORF">PR048_032979</name>
</gene>
<dbReference type="Proteomes" id="UP001159363">
    <property type="component" value="Chromosome 15"/>
</dbReference>
<evidence type="ECO:0000313" key="1">
    <source>
        <dbReference type="EMBL" id="KAJ8867116.1"/>
    </source>
</evidence>
<sequence>MQYLVSINHAWRVGPVIAVSSSNECDRGLTPATDSMSSTVPTISIRLLRHVLKSGIGSQDLVFKVEVNEKRRLTTVGSLVELNKLKGREDNLVPDTQRTTLNLRVREHTHTYTHGVAVALKWPHPFSDWLLETLTLRLTGYCLRPTGWTRRSLANAVPRLFSRCYLRGAPLPHFTITSSLAANIYQALVDDGAFVQRPRWAAECQRAAVTEWSDCSIPKTKKRTGFKSPAGLLRIFAIGSRARRCRWWAGFFGDLPFSQPLRSSDAPFSPHFAFIGSQDLAAKSRLNLSTQHVIEATRAYWEYEKRPAIIGEKSGELEITTNSSERSDSSISILEFFEGPASSVFPVAGSSGINCPSASSCAADTPGNPVFERALEIDSDSDLEFFTLRILPSAWPTRAEQGGGNVGSPSKPRRPVTLSSIIPTSGNPGVASPGMNLVRIVTVLHAALEVVVSEPEARAFICGRAQQPHAKHVIPQCCLSEVCLRKCVVTVLHAALAVVSEPKARAFICGRAQQPHAKHVIHAAVCQSTSSGERALGTSIHMWARSAATFETRNTRCCLSEVCLRKCVVTVLHAALEVVVSEPEARAFICGRAQQPHAKHVIPQCCLSEVCLRKCVVTVLHAALAAVSEPEARAFICGRAQQPHAKHCVVTVLHAALEVVVSEPEARAFICGRAQQPHAKHVIHGAVCQSTSSGERALGTSIHMWERSAATCETRNTRCCLSEVCLRKCVVTVLHAALEVVVSEPEARAFICGRAQQPHAKHVIHGAVCQSTRSGGERARGTSIHMWARSAATFETRNTRCCLSEVCLRKCVVTVLHAALEVVVSEPEARAFICGRAQQPHAKHVIHGAVCQSTSSGERALGTSIHMWERSAATYETRNTSVLFVRGMFEKVCSYRVTCSTRSGGERARGTSIHMWARSAATCETRNTRCCLSEVCLRKCVVTVLHAALAVVVSETEARAFICGRAQQPHAKHVIPQCCLSEVCLRKCVVTVLHAALAVVSEP</sequence>
<accession>A0ABQ9G6K6</accession>
<proteinExistence type="predicted"/>
<protein>
    <submittedName>
        <fullName evidence="1">Uncharacterized protein</fullName>
    </submittedName>
</protein>
<dbReference type="EMBL" id="JARBHB010000016">
    <property type="protein sequence ID" value="KAJ8867116.1"/>
    <property type="molecule type" value="Genomic_DNA"/>
</dbReference>
<organism evidence="1 2">
    <name type="scientific">Dryococelus australis</name>
    <dbReference type="NCBI Taxonomy" id="614101"/>
    <lineage>
        <taxon>Eukaryota</taxon>
        <taxon>Metazoa</taxon>
        <taxon>Ecdysozoa</taxon>
        <taxon>Arthropoda</taxon>
        <taxon>Hexapoda</taxon>
        <taxon>Insecta</taxon>
        <taxon>Pterygota</taxon>
        <taxon>Neoptera</taxon>
        <taxon>Polyneoptera</taxon>
        <taxon>Phasmatodea</taxon>
        <taxon>Verophasmatodea</taxon>
        <taxon>Anareolatae</taxon>
        <taxon>Phasmatidae</taxon>
        <taxon>Eurycanthinae</taxon>
        <taxon>Dryococelus</taxon>
    </lineage>
</organism>
<keyword evidence="2" id="KW-1185">Reference proteome</keyword>
<name>A0ABQ9G6K6_9NEOP</name>